<keyword evidence="9" id="KW-1185">Reference proteome</keyword>
<proteinExistence type="predicted"/>
<sequence length="224" mass="24672">MADPRSGTVMTAASQGLLSCHACGLLCRPARHRKDGDCPRCAAPLHARIRFSVARTWAFLLAAYILYIPANLLPIMETRSFFSVQADTIMSGVVFLWVSGSRMLAMLVFLASVVIPLFKLLALTLLTLSVQLRSTWQPLQRTWLYRLVEAIGRWSMLDIYVVALLAALVQMQTLARIEAGPGAAAFGAVVVLTILAAGSFDPRLIWDNIDTEHTTNTETETKHD</sequence>
<evidence type="ECO:0000256" key="4">
    <source>
        <dbReference type="ARBA" id="ARBA00022692"/>
    </source>
</evidence>
<dbReference type="PANTHER" id="PTHR30462">
    <property type="entry name" value="INTERMEMBRANE TRANSPORT PROTEIN PQIB-RELATED"/>
    <property type="match status" value="1"/>
</dbReference>
<reference evidence="9" key="1">
    <citation type="journal article" date="2019" name="Int. J. Syst. Evol. Microbiol.">
        <title>The Global Catalogue of Microorganisms (GCM) 10K type strain sequencing project: providing services to taxonomists for standard genome sequencing and annotation.</title>
        <authorList>
            <consortium name="The Broad Institute Genomics Platform"/>
            <consortium name="The Broad Institute Genome Sequencing Center for Infectious Disease"/>
            <person name="Wu L."/>
            <person name="Ma J."/>
        </authorList>
    </citation>
    <scope>NUCLEOTIDE SEQUENCE [LARGE SCALE GENOMIC DNA]</scope>
    <source>
        <strain evidence="9">JCM 16673</strain>
    </source>
</reference>
<dbReference type="PROSITE" id="PS51257">
    <property type="entry name" value="PROKAR_LIPOPROTEIN"/>
    <property type="match status" value="1"/>
</dbReference>
<keyword evidence="4 7" id="KW-0812">Transmembrane</keyword>
<dbReference type="InterPro" id="IPR051800">
    <property type="entry name" value="PqiA-PqiB_transport"/>
</dbReference>
<dbReference type="InterPro" id="IPR007498">
    <property type="entry name" value="PqiA-like"/>
</dbReference>
<keyword evidence="3" id="KW-0997">Cell inner membrane</keyword>
<organism evidence="8 9">
    <name type="scientific">Actimicrobium antarcticum</name>
    <dbReference type="NCBI Taxonomy" id="1051899"/>
    <lineage>
        <taxon>Bacteria</taxon>
        <taxon>Pseudomonadati</taxon>
        <taxon>Pseudomonadota</taxon>
        <taxon>Betaproteobacteria</taxon>
        <taxon>Burkholderiales</taxon>
        <taxon>Oxalobacteraceae</taxon>
        <taxon>Actimicrobium</taxon>
    </lineage>
</organism>
<evidence type="ECO:0000256" key="5">
    <source>
        <dbReference type="ARBA" id="ARBA00022989"/>
    </source>
</evidence>
<evidence type="ECO:0000313" key="8">
    <source>
        <dbReference type="EMBL" id="GAA4016196.1"/>
    </source>
</evidence>
<dbReference type="Pfam" id="PF04403">
    <property type="entry name" value="PqiA"/>
    <property type="match status" value="1"/>
</dbReference>
<keyword evidence="6 7" id="KW-0472">Membrane</keyword>
<comment type="caution">
    <text evidence="8">The sequence shown here is derived from an EMBL/GenBank/DDBJ whole genome shotgun (WGS) entry which is preliminary data.</text>
</comment>
<evidence type="ECO:0000313" key="9">
    <source>
        <dbReference type="Proteomes" id="UP001501353"/>
    </source>
</evidence>
<keyword evidence="2" id="KW-1003">Cell membrane</keyword>
<dbReference type="Proteomes" id="UP001501353">
    <property type="component" value="Unassembled WGS sequence"/>
</dbReference>
<dbReference type="PANTHER" id="PTHR30462:SF3">
    <property type="entry name" value="INTERMEMBRANE TRANSPORT PROTEIN PQIA"/>
    <property type="match status" value="1"/>
</dbReference>
<dbReference type="EMBL" id="BAAAZE010000005">
    <property type="protein sequence ID" value="GAA4016196.1"/>
    <property type="molecule type" value="Genomic_DNA"/>
</dbReference>
<evidence type="ECO:0000256" key="2">
    <source>
        <dbReference type="ARBA" id="ARBA00022475"/>
    </source>
</evidence>
<evidence type="ECO:0000256" key="3">
    <source>
        <dbReference type="ARBA" id="ARBA00022519"/>
    </source>
</evidence>
<evidence type="ECO:0000256" key="6">
    <source>
        <dbReference type="ARBA" id="ARBA00023136"/>
    </source>
</evidence>
<dbReference type="RefSeq" id="WP_344762059.1">
    <property type="nucleotide sequence ID" value="NZ_BAAAZE010000005.1"/>
</dbReference>
<comment type="subcellular location">
    <subcellularLocation>
        <location evidence="1">Cell inner membrane</location>
    </subcellularLocation>
</comment>
<feature type="transmembrane region" description="Helical" evidence="7">
    <location>
        <begin position="150"/>
        <end position="169"/>
    </location>
</feature>
<feature type="transmembrane region" description="Helical" evidence="7">
    <location>
        <begin position="57"/>
        <end position="76"/>
    </location>
</feature>
<keyword evidence="5 7" id="KW-1133">Transmembrane helix</keyword>
<feature type="transmembrane region" description="Helical" evidence="7">
    <location>
        <begin position="181"/>
        <end position="200"/>
    </location>
</feature>
<evidence type="ECO:0000256" key="1">
    <source>
        <dbReference type="ARBA" id="ARBA00004533"/>
    </source>
</evidence>
<feature type="transmembrane region" description="Helical" evidence="7">
    <location>
        <begin position="107"/>
        <end position="130"/>
    </location>
</feature>
<evidence type="ECO:0000256" key="7">
    <source>
        <dbReference type="SAM" id="Phobius"/>
    </source>
</evidence>
<protein>
    <submittedName>
        <fullName evidence="8">Paraquat-inducible protein A</fullName>
    </submittedName>
</protein>
<name>A0ABP7STC4_9BURK</name>
<gene>
    <name evidence="8" type="ORF">GCM10022212_09140</name>
</gene>
<accession>A0ABP7STC4</accession>